<dbReference type="Proteomes" id="UP000230407">
    <property type="component" value="Unassembled WGS sequence"/>
</dbReference>
<dbReference type="AlphaFoldDB" id="A0A2M8LZ37"/>
<accession>A0A2M8LZ37</accession>
<proteinExistence type="predicted"/>
<dbReference type="EMBL" id="PGGW01000045">
    <property type="protein sequence ID" value="PJE97233.1"/>
    <property type="molecule type" value="Genomic_DNA"/>
</dbReference>
<reference evidence="1 2" key="1">
    <citation type="submission" date="2017-11" db="EMBL/GenBank/DDBJ databases">
        <title>Streptomyces carmine sp. nov., a novel actinomycete isolated from Sophora alopecuroides in Xinjiang, China.</title>
        <authorList>
            <person name="Wang Y."/>
            <person name="Luo X."/>
            <person name="Wan C."/>
            <person name="Zhang L."/>
        </authorList>
    </citation>
    <scope>NUCLEOTIDE SEQUENCE [LARGE SCALE GENOMIC DNA]</scope>
    <source>
        <strain evidence="1 2">TRM SA0054</strain>
    </source>
</reference>
<comment type="caution">
    <text evidence="1">The sequence shown here is derived from an EMBL/GenBank/DDBJ whole genome shotgun (WGS) entry which is preliminary data.</text>
</comment>
<keyword evidence="2" id="KW-1185">Reference proteome</keyword>
<gene>
    <name evidence="1" type="ORF">CUT44_13310</name>
</gene>
<sequence length="191" mass="21234">MAGRWMRLGLYGADGIPGADALGAGIEQMVTGITSPPDTQRGIAARLRYLTTSPAGYAAMDRTGLTVTPRTLYAWLAEERLPTPANRRKLDDAYWDLRRRNVAADLKRRLKAGGGTRIEIDPVDQSRVAAPHRRDVQVRRLTVRPRVWEAAVDAWLADDHEALDAIWDDLIQDLGSDYDAYSYVSSLGWNA</sequence>
<evidence type="ECO:0000313" key="2">
    <source>
        <dbReference type="Proteomes" id="UP000230407"/>
    </source>
</evidence>
<protein>
    <submittedName>
        <fullName evidence="1">Transcriptional regulator</fullName>
    </submittedName>
</protein>
<name>A0A2M8LZ37_9ACTN</name>
<dbReference type="RefSeq" id="WP_100202180.1">
    <property type="nucleotide sequence ID" value="NZ_PGGW01000045.1"/>
</dbReference>
<evidence type="ECO:0000313" key="1">
    <source>
        <dbReference type="EMBL" id="PJE97233.1"/>
    </source>
</evidence>
<organism evidence="1 2">
    <name type="scientific">Streptomyces carminius</name>
    <dbReference type="NCBI Taxonomy" id="2665496"/>
    <lineage>
        <taxon>Bacteria</taxon>
        <taxon>Bacillati</taxon>
        <taxon>Actinomycetota</taxon>
        <taxon>Actinomycetes</taxon>
        <taxon>Kitasatosporales</taxon>
        <taxon>Streptomycetaceae</taxon>
        <taxon>Streptomyces</taxon>
    </lineage>
</organism>